<dbReference type="GO" id="GO:0005737">
    <property type="term" value="C:cytoplasm"/>
    <property type="evidence" value="ECO:0007669"/>
    <property type="project" value="TreeGrafter"/>
</dbReference>
<evidence type="ECO:0000256" key="1">
    <source>
        <dbReference type="ARBA" id="ARBA00006817"/>
    </source>
</evidence>
<dbReference type="Proteomes" id="UP001314263">
    <property type="component" value="Unassembled WGS sequence"/>
</dbReference>
<dbReference type="EMBL" id="CAUYUE010000011">
    <property type="protein sequence ID" value="CAK0784948.1"/>
    <property type="molecule type" value="Genomic_DNA"/>
</dbReference>
<keyword evidence="4" id="KW-1185">Reference proteome</keyword>
<dbReference type="SMART" id="SM01000">
    <property type="entry name" value="Aha1_N"/>
    <property type="match status" value="1"/>
</dbReference>
<accession>A0AAV1IGB0</accession>
<dbReference type="GO" id="GO:0001671">
    <property type="term" value="F:ATPase activator activity"/>
    <property type="evidence" value="ECO:0007669"/>
    <property type="project" value="InterPro"/>
</dbReference>
<evidence type="ECO:0000313" key="3">
    <source>
        <dbReference type="EMBL" id="CAK0784948.1"/>
    </source>
</evidence>
<dbReference type="PANTHER" id="PTHR15032">
    <property type="entry name" value="N-ACYL-PHOSPHATIDYLETHANOLAMINE-HYDROLYZING PHOSPHOLIPASE D"/>
    <property type="match status" value="1"/>
</dbReference>
<dbReference type="Pfam" id="PF09229">
    <property type="entry name" value="Aha1_N"/>
    <property type="match status" value="1"/>
</dbReference>
<name>A0AAV1IGB0_9CHLO</name>
<dbReference type="InterPro" id="IPR036866">
    <property type="entry name" value="RibonucZ/Hydroxyglut_hydro"/>
</dbReference>
<feature type="domain" description="Activator of Hsp90 ATPase AHSA1-like N-terminal" evidence="2">
    <location>
        <begin position="309"/>
        <end position="443"/>
    </location>
</feature>
<dbReference type="SUPFAM" id="SSF56281">
    <property type="entry name" value="Metallo-hydrolase/oxidoreductase"/>
    <property type="match status" value="1"/>
</dbReference>
<comment type="similarity">
    <text evidence="1">Belongs to the AHA1 family.</text>
</comment>
<dbReference type="InterPro" id="IPR001279">
    <property type="entry name" value="Metallo-B-lactamas"/>
</dbReference>
<evidence type="ECO:0000313" key="4">
    <source>
        <dbReference type="Proteomes" id="UP001314263"/>
    </source>
</evidence>
<proteinExistence type="inferred from homology"/>
<dbReference type="InterPro" id="IPR036338">
    <property type="entry name" value="Aha1"/>
</dbReference>
<evidence type="ECO:0000259" key="2">
    <source>
        <dbReference type="SMART" id="SM01000"/>
    </source>
</evidence>
<dbReference type="GO" id="GO:0051087">
    <property type="term" value="F:protein-folding chaperone binding"/>
    <property type="evidence" value="ECO:0007669"/>
    <property type="project" value="InterPro"/>
</dbReference>
<dbReference type="InterPro" id="IPR015310">
    <property type="entry name" value="AHSA1-like_N"/>
</dbReference>
<dbReference type="AlphaFoldDB" id="A0AAV1IGB0"/>
<dbReference type="SUPFAM" id="SSF103111">
    <property type="entry name" value="Activator of Hsp90 ATPase, Aha1"/>
    <property type="match status" value="1"/>
</dbReference>
<reference evidence="3 4" key="1">
    <citation type="submission" date="2023-10" db="EMBL/GenBank/DDBJ databases">
        <authorList>
            <person name="Maclean D."/>
            <person name="Macfadyen A."/>
        </authorList>
    </citation>
    <scope>NUCLEOTIDE SEQUENCE [LARGE SCALE GENOMIC DNA]</scope>
</reference>
<organism evidence="3 4">
    <name type="scientific">Coccomyxa viridis</name>
    <dbReference type="NCBI Taxonomy" id="1274662"/>
    <lineage>
        <taxon>Eukaryota</taxon>
        <taxon>Viridiplantae</taxon>
        <taxon>Chlorophyta</taxon>
        <taxon>core chlorophytes</taxon>
        <taxon>Trebouxiophyceae</taxon>
        <taxon>Trebouxiophyceae incertae sedis</taxon>
        <taxon>Coccomyxaceae</taxon>
        <taxon>Coccomyxa</taxon>
    </lineage>
</organism>
<gene>
    <name evidence="3" type="ORF">CVIRNUC_008153</name>
</gene>
<dbReference type="Gene3D" id="3.15.10.20">
    <property type="entry name" value="Activator of Hsp90 ATPase Aha1, N-terminal domain"/>
    <property type="match status" value="1"/>
</dbReference>
<protein>
    <recommendedName>
        <fullName evidence="2">Activator of Hsp90 ATPase AHSA1-like N-terminal domain-containing protein</fullName>
    </recommendedName>
</protein>
<dbReference type="PANTHER" id="PTHR15032:SF4">
    <property type="entry name" value="N-ACYL-PHOSPHATIDYLETHANOLAMINE-HYDROLYZING PHOSPHOLIPASE D"/>
    <property type="match status" value="1"/>
</dbReference>
<comment type="caution">
    <text evidence="3">The sequence shown here is derived from an EMBL/GenBank/DDBJ whole genome shotgun (WGS) entry which is preliminary data.</text>
</comment>
<dbReference type="Gene3D" id="3.60.15.10">
    <property type="entry name" value="Ribonuclease Z/Hydroxyacylglutathione hydrolase-like"/>
    <property type="match status" value="1"/>
</dbReference>
<sequence>MAMGQVFPGDHGCWRTEIQVKQSSEQHFRCISLTKSLWEALQMAGLSILTDPIFSDRCSPVQFMGPRRLVAAPKLDKSVLPKLDAVLLSHNHYDHLDVSTVTALHREYGDTVVWYVPLGLGAFFRSHSITQVREMSWWDSVAHEGSSARIVMTPAQHWSSRKVWDRRRSLWGGYAVISPDVRFWFAGDTGYCPAFREIGRELGPFDCSAIPVGAYEPRGFMQPQHVNPEEAVQIHQDVQSRQSIGIHCCTFHLTDEALDEPPRRLVEGVKAAGLEAGSFQAKWDEKAEHWIVNDLGKEGSNVNGWHWQEKNKLPWSKQRIDELVKGLSTQLDASIGSAEIKGVKDVTGEAYLTKRKKDKVFAVYDLTIVLRWTGVLVEDDRKVKGEVTIKEFSSIDPDEYAFEVSIERAEDAPATADHLKRGVQGLEQEVMRQLQQYVQELNASI</sequence>
<dbReference type="Pfam" id="PF12706">
    <property type="entry name" value="Lactamase_B_2"/>
    <property type="match status" value="1"/>
</dbReference>